<evidence type="ECO:0000256" key="2">
    <source>
        <dbReference type="SAM" id="MobiDB-lite"/>
    </source>
</evidence>
<dbReference type="Proteomes" id="UP001151760">
    <property type="component" value="Unassembled WGS sequence"/>
</dbReference>
<feature type="region of interest" description="Disordered" evidence="2">
    <location>
        <begin position="210"/>
        <end position="240"/>
    </location>
</feature>
<dbReference type="PROSITE" id="PS50158">
    <property type="entry name" value="ZF_CCHC"/>
    <property type="match status" value="1"/>
</dbReference>
<dbReference type="Gene3D" id="3.10.10.10">
    <property type="entry name" value="HIV Type 1 Reverse Transcriptase, subunit A, domain 1"/>
    <property type="match status" value="1"/>
</dbReference>
<feature type="domain" description="CCHC-type" evidence="3">
    <location>
        <begin position="396"/>
        <end position="411"/>
    </location>
</feature>
<dbReference type="InterPro" id="IPR032567">
    <property type="entry name" value="RTL1-rel"/>
</dbReference>
<dbReference type="InterPro" id="IPR001878">
    <property type="entry name" value="Znf_CCHC"/>
</dbReference>
<keyword evidence="4" id="KW-0548">Nucleotidyltransferase</keyword>
<name>A0ABQ5AIK8_9ASTR</name>
<dbReference type="PANTHER" id="PTHR15503">
    <property type="entry name" value="LDOC1 RELATED"/>
    <property type="match status" value="1"/>
</dbReference>
<dbReference type="InterPro" id="IPR043502">
    <property type="entry name" value="DNA/RNA_pol_sf"/>
</dbReference>
<dbReference type="InterPro" id="IPR036875">
    <property type="entry name" value="Znf_CCHC_sf"/>
</dbReference>
<keyword evidence="4" id="KW-0695">RNA-directed DNA polymerase</keyword>
<reference evidence="4" key="2">
    <citation type="submission" date="2022-01" db="EMBL/GenBank/DDBJ databases">
        <authorList>
            <person name="Yamashiro T."/>
            <person name="Shiraishi A."/>
            <person name="Satake H."/>
            <person name="Nakayama K."/>
        </authorList>
    </citation>
    <scope>NUCLEOTIDE SEQUENCE</scope>
</reference>
<dbReference type="PANTHER" id="PTHR15503:SF45">
    <property type="entry name" value="RNA-DIRECTED DNA POLYMERASE HOMOLOG"/>
    <property type="match status" value="1"/>
</dbReference>
<feature type="compositionally biased region" description="Acidic residues" evidence="2">
    <location>
        <begin position="66"/>
        <end position="88"/>
    </location>
</feature>
<organism evidence="4 5">
    <name type="scientific">Tanacetum coccineum</name>
    <dbReference type="NCBI Taxonomy" id="301880"/>
    <lineage>
        <taxon>Eukaryota</taxon>
        <taxon>Viridiplantae</taxon>
        <taxon>Streptophyta</taxon>
        <taxon>Embryophyta</taxon>
        <taxon>Tracheophyta</taxon>
        <taxon>Spermatophyta</taxon>
        <taxon>Magnoliopsida</taxon>
        <taxon>eudicotyledons</taxon>
        <taxon>Gunneridae</taxon>
        <taxon>Pentapetalae</taxon>
        <taxon>asterids</taxon>
        <taxon>campanulids</taxon>
        <taxon>Asterales</taxon>
        <taxon>Asteraceae</taxon>
        <taxon>Asteroideae</taxon>
        <taxon>Anthemideae</taxon>
        <taxon>Anthemidinae</taxon>
        <taxon>Tanacetum</taxon>
    </lineage>
</organism>
<accession>A0ABQ5AIK8</accession>
<dbReference type="SUPFAM" id="SSF57756">
    <property type="entry name" value="Retrovirus zinc finger-like domains"/>
    <property type="match status" value="1"/>
</dbReference>
<dbReference type="SUPFAM" id="SSF56672">
    <property type="entry name" value="DNA/RNA polymerases"/>
    <property type="match status" value="1"/>
</dbReference>
<evidence type="ECO:0000313" key="4">
    <source>
        <dbReference type="EMBL" id="GJT02525.1"/>
    </source>
</evidence>
<dbReference type="Pfam" id="PF08284">
    <property type="entry name" value="RVP_2"/>
    <property type="match status" value="1"/>
</dbReference>
<keyword evidence="1" id="KW-0863">Zinc-finger</keyword>
<dbReference type="Gene3D" id="4.10.60.10">
    <property type="entry name" value="Zinc finger, CCHC-type"/>
    <property type="match status" value="1"/>
</dbReference>
<proteinExistence type="predicted"/>
<evidence type="ECO:0000256" key="1">
    <source>
        <dbReference type="PROSITE-ProRule" id="PRU00047"/>
    </source>
</evidence>
<keyword evidence="1" id="KW-0862">Zinc</keyword>
<feature type="region of interest" description="Disordered" evidence="2">
    <location>
        <begin position="1"/>
        <end position="112"/>
    </location>
</feature>
<protein>
    <submittedName>
        <fullName evidence="4">Reverse transcriptase domain-containing protein</fullName>
    </submittedName>
</protein>
<comment type="caution">
    <text evidence="4">The sequence shown here is derived from an EMBL/GenBank/DDBJ whole genome shotgun (WGS) entry which is preliminary data.</text>
</comment>
<keyword evidence="1" id="KW-0479">Metal-binding</keyword>
<evidence type="ECO:0000313" key="5">
    <source>
        <dbReference type="Proteomes" id="UP001151760"/>
    </source>
</evidence>
<evidence type="ECO:0000259" key="3">
    <source>
        <dbReference type="PROSITE" id="PS50158"/>
    </source>
</evidence>
<reference evidence="4" key="1">
    <citation type="journal article" date="2022" name="Int. J. Mol. Sci.">
        <title>Draft Genome of Tanacetum Coccineum: Genomic Comparison of Closely Related Tanacetum-Family Plants.</title>
        <authorList>
            <person name="Yamashiro T."/>
            <person name="Shiraishi A."/>
            <person name="Nakayama K."/>
            <person name="Satake H."/>
        </authorList>
    </citation>
    <scope>NUCLEOTIDE SEQUENCE</scope>
</reference>
<keyword evidence="4" id="KW-0808">Transferase</keyword>
<dbReference type="GO" id="GO:0003964">
    <property type="term" value="F:RNA-directed DNA polymerase activity"/>
    <property type="evidence" value="ECO:0007669"/>
    <property type="project" value="UniProtKB-KW"/>
</dbReference>
<keyword evidence="5" id="KW-1185">Reference proteome</keyword>
<sequence length="648" mass="71812">MSKSDSEAPEVAPQSPDQAPLSFPHDPMYSEYLAPSDDDLEPAEAQLLPASVSPTALSPDYSVDSEPVEEDLEEDPEEEPFEEEEEGGREEWRTAPKHPSPLPSPLSPLSSPLPMIPSPPLLPPPTHRYINVEADMLPRKRARFAAPSHKFEIGESSAAAAARQPGSTLARGTRYGFVAALEANKRVTDLTIGHRRDSHIMHPNALEEYEANQNSGNGNGNGNDNGNGSHDSGSGGGRTSHTARVYTYKEFLNCQPLNFKRTEGVVGLAHWFEKMEYVFHISNCTVKFQVKYATCTLLGEVGDRVVEPTVKGTDVKSYTQRFQELILLCSRMVPDESDKVENYTGGLPDSIQESNVARAYATGPGEKKEYAGTLPLCPTAVNTQRAPGAVQNTSTCFKCRCQGHYKNDCPKLKNKNHGNAVGNGEACGRAYALGGGEPNPDSNIVTELGSFDAIIGMDWLSMYHTVIVCDEKIVHVPFGDETLIIHGDESNNRKESRLNIILCIKTQKYLLKGCHVFLARITEKKTRDKSEEKRPEDVPVVRDFLEVFPEDFSGVPPTRQVEFQIELVPIAAPLARAAYRLAISEMKELSDQLQELSDKGFIRPSSSPWGDLVLFIKKKDGSFRMCIDYRKLNKLMMKNRYLLPRIDD</sequence>
<dbReference type="EMBL" id="BQNB010012356">
    <property type="protein sequence ID" value="GJT02525.1"/>
    <property type="molecule type" value="Genomic_DNA"/>
</dbReference>
<gene>
    <name evidence="4" type="ORF">Tco_0823694</name>
</gene>